<organism evidence="14 15">
    <name type="scientific">Brevibacillus fulvus</name>
    <dbReference type="NCBI Taxonomy" id="1125967"/>
    <lineage>
        <taxon>Bacteria</taxon>
        <taxon>Bacillati</taxon>
        <taxon>Bacillota</taxon>
        <taxon>Bacilli</taxon>
        <taxon>Bacillales</taxon>
        <taxon>Paenibacillaceae</taxon>
        <taxon>Brevibacillus</taxon>
    </lineage>
</organism>
<evidence type="ECO:0000256" key="10">
    <source>
        <dbReference type="SAM" id="Coils"/>
    </source>
</evidence>
<name>A0A939BSG4_9BACL</name>
<keyword evidence="15" id="KW-1185">Reference proteome</keyword>
<evidence type="ECO:0000256" key="2">
    <source>
        <dbReference type="ARBA" id="ARBA00012438"/>
    </source>
</evidence>
<dbReference type="InterPro" id="IPR036097">
    <property type="entry name" value="HisK_dim/P_sf"/>
</dbReference>
<dbReference type="EMBL" id="JAFBEB010000007">
    <property type="protein sequence ID" value="MBM7590687.1"/>
    <property type="molecule type" value="Genomic_DNA"/>
</dbReference>
<feature type="transmembrane region" description="Helical" evidence="9">
    <location>
        <begin position="212"/>
        <end position="234"/>
    </location>
</feature>
<feature type="domain" description="Histidine kinase" evidence="11">
    <location>
        <begin position="522"/>
        <end position="723"/>
    </location>
</feature>
<feature type="transmembrane region" description="Helical" evidence="9">
    <location>
        <begin position="140"/>
        <end position="161"/>
    </location>
</feature>
<evidence type="ECO:0000256" key="9">
    <source>
        <dbReference type="PROSITE-ProRule" id="PRU00244"/>
    </source>
</evidence>
<dbReference type="InterPro" id="IPR003594">
    <property type="entry name" value="HATPase_dom"/>
</dbReference>
<keyword evidence="4" id="KW-0808">Transferase</keyword>
<dbReference type="PROSITE" id="PS50924">
    <property type="entry name" value="MHYT"/>
    <property type="match status" value="1"/>
</dbReference>
<dbReference type="Pfam" id="PF00512">
    <property type="entry name" value="HisKA"/>
    <property type="match status" value="1"/>
</dbReference>
<feature type="transmembrane region" description="Helical" evidence="9">
    <location>
        <begin position="105"/>
        <end position="128"/>
    </location>
</feature>
<keyword evidence="7" id="KW-0067">ATP-binding</keyword>
<evidence type="ECO:0000256" key="1">
    <source>
        <dbReference type="ARBA" id="ARBA00000085"/>
    </source>
</evidence>
<dbReference type="SMART" id="SM00091">
    <property type="entry name" value="PAS"/>
    <property type="match status" value="2"/>
</dbReference>
<dbReference type="Gene3D" id="3.30.450.20">
    <property type="entry name" value="PAS domain"/>
    <property type="match status" value="2"/>
</dbReference>
<dbReference type="GO" id="GO:0016020">
    <property type="term" value="C:membrane"/>
    <property type="evidence" value="ECO:0007669"/>
    <property type="project" value="UniProtKB-UniRule"/>
</dbReference>
<dbReference type="Proteomes" id="UP000717624">
    <property type="component" value="Unassembled WGS sequence"/>
</dbReference>
<dbReference type="SMART" id="SM00388">
    <property type="entry name" value="HisKA"/>
    <property type="match status" value="1"/>
</dbReference>
<evidence type="ECO:0000256" key="5">
    <source>
        <dbReference type="ARBA" id="ARBA00022741"/>
    </source>
</evidence>
<protein>
    <recommendedName>
        <fullName evidence="2">histidine kinase</fullName>
        <ecNumber evidence="2">2.7.13.3</ecNumber>
    </recommendedName>
</protein>
<evidence type="ECO:0000256" key="4">
    <source>
        <dbReference type="ARBA" id="ARBA00022679"/>
    </source>
</evidence>
<dbReference type="PROSITE" id="PS50112">
    <property type="entry name" value="PAS"/>
    <property type="match status" value="2"/>
</dbReference>
<evidence type="ECO:0000313" key="15">
    <source>
        <dbReference type="Proteomes" id="UP000717624"/>
    </source>
</evidence>
<feature type="transmembrane region" description="Helical" evidence="9">
    <location>
        <begin position="168"/>
        <end position="192"/>
    </location>
</feature>
<dbReference type="SUPFAM" id="SSF55785">
    <property type="entry name" value="PYP-like sensor domain (PAS domain)"/>
    <property type="match status" value="2"/>
</dbReference>
<dbReference type="Pfam" id="PF03707">
    <property type="entry name" value="MHYT"/>
    <property type="match status" value="2"/>
</dbReference>
<dbReference type="Pfam" id="PF02518">
    <property type="entry name" value="HATPase_c"/>
    <property type="match status" value="1"/>
</dbReference>
<evidence type="ECO:0000313" key="14">
    <source>
        <dbReference type="EMBL" id="MBM7590687.1"/>
    </source>
</evidence>
<dbReference type="InterPro" id="IPR000014">
    <property type="entry name" value="PAS"/>
</dbReference>
<dbReference type="SUPFAM" id="SSF47384">
    <property type="entry name" value="Homodimeric domain of signal transducing histidine kinase"/>
    <property type="match status" value="1"/>
</dbReference>
<dbReference type="Pfam" id="PF13426">
    <property type="entry name" value="PAS_9"/>
    <property type="match status" value="2"/>
</dbReference>
<dbReference type="InterPro" id="IPR005330">
    <property type="entry name" value="MHYT_dom"/>
</dbReference>
<dbReference type="InterPro" id="IPR004358">
    <property type="entry name" value="Sig_transdc_His_kin-like_C"/>
</dbReference>
<gene>
    <name evidence="14" type="ORF">JOD01_002297</name>
</gene>
<dbReference type="InterPro" id="IPR001610">
    <property type="entry name" value="PAC"/>
</dbReference>
<dbReference type="PRINTS" id="PR00344">
    <property type="entry name" value="BCTRLSENSOR"/>
</dbReference>
<sequence>MNLLHQSHLHLVLLAYVVSTASAYTSMSLTERLQLTRQKFWLIMAGSSLGIGLWSMHFIAMLAYRLPSYESYSIYISLSSLAISVFSTVLALGLIGSEKLTGKKVFFGSLILGTGACAMHFVGVLALHPHFYIHFDPLSIILTEIIGLADALLVFALTYYWRKISHKLIVRACSALLMGGGMITLHYTGMAGTTIVPILPSMSSQYDVSEQWLGVGIAFVTLFIFSLAVTSIYINRRMVASEKRYQSLFEENLDMIGLIDLEGRILHVNREFRNLLGYRDEELVQEKLGIFLDEPPERVEQLAAQMMIGNPLETELTFRHRLGHRVDVLLKTIPMMIDHELRGIYVVGKDMTESKQVRNALVQLSREHEEEKLRVEQEQRNQELKFQSVIDTALDGIVVMDSQMKILVWNKGAEHIFGYCQEEAIGKSMEVIIAKKYWQKCEAVVNRYLLSGNASLRGEMIELEGRRKDGTQLPLEISLSMWRADEQTLFSAFIRDVAELRKAREILEQSEKLTAVGQLAAGIAHEIRNPLTAIKGFLQLMKADLNENYYEIMFSELSRIELIIGELLMVSKPQKTAYLPNDLIVIVNHVIALLSSQANMQNVTITPVFEAEQAWIRCDQNQIKQVLVNMIKNAIEAMPKGGDISIKVKTDNEVRLEISDQGQGIPEEKLVRLGQPFYTTKEKGTGLGLLVSFNIIRNHQGKVKVKSKLNVGTTFSISFPLIEPSADQRADS</sequence>
<evidence type="ECO:0000259" key="12">
    <source>
        <dbReference type="PROSITE" id="PS50112"/>
    </source>
</evidence>
<keyword evidence="6" id="KW-0418">Kinase</keyword>
<evidence type="ECO:0000256" key="6">
    <source>
        <dbReference type="ARBA" id="ARBA00022777"/>
    </source>
</evidence>
<dbReference type="EC" id="2.7.13.3" evidence="2"/>
<dbReference type="PROSITE" id="PS50109">
    <property type="entry name" value="HIS_KIN"/>
    <property type="match status" value="1"/>
</dbReference>
<dbReference type="InterPro" id="IPR005467">
    <property type="entry name" value="His_kinase_dom"/>
</dbReference>
<keyword evidence="3" id="KW-0597">Phosphoprotein</keyword>
<feature type="domain" description="MHYT" evidence="13">
    <location>
        <begin position="7"/>
        <end position="196"/>
    </location>
</feature>
<feature type="transmembrane region" description="Helical" evidence="9">
    <location>
        <begin position="41"/>
        <end position="66"/>
    </location>
</feature>
<accession>A0A939BSG4</accession>
<dbReference type="CDD" id="cd00082">
    <property type="entry name" value="HisKA"/>
    <property type="match status" value="1"/>
</dbReference>
<feature type="transmembrane region" description="Helical" evidence="9">
    <location>
        <begin position="12"/>
        <end position="29"/>
    </location>
</feature>
<dbReference type="SUPFAM" id="SSF55874">
    <property type="entry name" value="ATPase domain of HSP90 chaperone/DNA topoisomerase II/histidine kinase"/>
    <property type="match status" value="1"/>
</dbReference>
<evidence type="ECO:0000259" key="13">
    <source>
        <dbReference type="PROSITE" id="PS50924"/>
    </source>
</evidence>
<comment type="catalytic activity">
    <reaction evidence="1">
        <text>ATP + protein L-histidine = ADP + protein N-phospho-L-histidine.</text>
        <dbReference type="EC" id="2.7.13.3"/>
    </reaction>
</comment>
<dbReference type="RefSeq" id="WP_204518442.1">
    <property type="nucleotide sequence ID" value="NZ_BAABIN010000016.1"/>
</dbReference>
<dbReference type="PANTHER" id="PTHR43065:SF34">
    <property type="entry name" value="SPORULATION KINASE A"/>
    <property type="match status" value="1"/>
</dbReference>
<keyword evidence="10" id="KW-0175">Coiled coil</keyword>
<feature type="transmembrane region" description="Helical" evidence="9">
    <location>
        <begin position="72"/>
        <end position="93"/>
    </location>
</feature>
<dbReference type="AlphaFoldDB" id="A0A939BSG4"/>
<dbReference type="GO" id="GO:0005524">
    <property type="term" value="F:ATP binding"/>
    <property type="evidence" value="ECO:0007669"/>
    <property type="project" value="UniProtKB-KW"/>
</dbReference>
<dbReference type="PANTHER" id="PTHR43065">
    <property type="entry name" value="SENSOR HISTIDINE KINASE"/>
    <property type="match status" value="1"/>
</dbReference>
<keyword evidence="9" id="KW-0472">Membrane</keyword>
<evidence type="ECO:0000256" key="7">
    <source>
        <dbReference type="ARBA" id="ARBA00022840"/>
    </source>
</evidence>
<keyword evidence="9" id="KW-1133">Transmembrane helix</keyword>
<dbReference type="SMART" id="SM00086">
    <property type="entry name" value="PAC"/>
    <property type="match status" value="2"/>
</dbReference>
<dbReference type="SMART" id="SM00387">
    <property type="entry name" value="HATPase_c"/>
    <property type="match status" value="1"/>
</dbReference>
<dbReference type="NCBIfam" id="TIGR00229">
    <property type="entry name" value="sensory_box"/>
    <property type="match status" value="2"/>
</dbReference>
<evidence type="ECO:0000259" key="11">
    <source>
        <dbReference type="PROSITE" id="PS50109"/>
    </source>
</evidence>
<evidence type="ECO:0000256" key="3">
    <source>
        <dbReference type="ARBA" id="ARBA00022553"/>
    </source>
</evidence>
<dbReference type="InterPro" id="IPR003661">
    <property type="entry name" value="HisK_dim/P_dom"/>
</dbReference>
<feature type="domain" description="PAS" evidence="12">
    <location>
        <begin position="241"/>
        <end position="315"/>
    </location>
</feature>
<comment type="caution">
    <text evidence="14">The sequence shown here is derived from an EMBL/GenBank/DDBJ whole genome shotgun (WGS) entry which is preliminary data.</text>
</comment>
<keyword evidence="5" id="KW-0547">Nucleotide-binding</keyword>
<dbReference type="Gene3D" id="3.30.565.10">
    <property type="entry name" value="Histidine kinase-like ATPase, C-terminal domain"/>
    <property type="match status" value="1"/>
</dbReference>
<feature type="domain" description="PAS" evidence="12">
    <location>
        <begin position="382"/>
        <end position="432"/>
    </location>
</feature>
<proteinExistence type="predicted"/>
<evidence type="ECO:0000256" key="8">
    <source>
        <dbReference type="ARBA" id="ARBA00023012"/>
    </source>
</evidence>
<feature type="coiled-coil region" evidence="10">
    <location>
        <begin position="354"/>
        <end position="385"/>
    </location>
</feature>
<dbReference type="CDD" id="cd00130">
    <property type="entry name" value="PAS"/>
    <property type="match status" value="2"/>
</dbReference>
<dbReference type="InterPro" id="IPR035965">
    <property type="entry name" value="PAS-like_dom_sf"/>
</dbReference>
<keyword evidence="9" id="KW-0812">Transmembrane</keyword>
<dbReference type="InterPro" id="IPR036890">
    <property type="entry name" value="HATPase_C_sf"/>
</dbReference>
<dbReference type="Gene3D" id="1.10.287.130">
    <property type="match status" value="1"/>
</dbReference>
<dbReference type="GO" id="GO:0000155">
    <property type="term" value="F:phosphorelay sensor kinase activity"/>
    <property type="evidence" value="ECO:0007669"/>
    <property type="project" value="InterPro"/>
</dbReference>
<keyword evidence="8" id="KW-0902">Two-component regulatory system</keyword>
<reference evidence="14" key="1">
    <citation type="submission" date="2021-01" db="EMBL/GenBank/DDBJ databases">
        <title>Genomic Encyclopedia of Type Strains, Phase IV (KMG-IV): sequencing the most valuable type-strain genomes for metagenomic binning, comparative biology and taxonomic classification.</title>
        <authorList>
            <person name="Goeker M."/>
        </authorList>
    </citation>
    <scope>NUCLEOTIDE SEQUENCE</scope>
    <source>
        <strain evidence="14">DSM 25523</strain>
    </source>
</reference>